<dbReference type="PANTHER" id="PTHR30386:SF24">
    <property type="entry name" value="MULTIDRUG RESISTANCE EFFLUX PUMP"/>
    <property type="match status" value="1"/>
</dbReference>
<reference evidence="6 7" key="1">
    <citation type="submission" date="2019-06" db="EMBL/GenBank/DDBJ databases">
        <authorList>
            <person name="Rodrigo-Torres L."/>
            <person name="Arahal R. D."/>
            <person name="Lucena T."/>
        </authorList>
    </citation>
    <scope>NUCLEOTIDE SEQUENCE [LARGE SCALE GENOMIC DNA]</scope>
    <source>
        <strain evidence="6 7">SB0023/3</strain>
    </source>
</reference>
<dbReference type="Gene3D" id="1.10.287.470">
    <property type="entry name" value="Helix hairpin bin"/>
    <property type="match status" value="1"/>
</dbReference>
<feature type="compositionally biased region" description="Basic and acidic residues" evidence="2">
    <location>
        <begin position="50"/>
        <end position="62"/>
    </location>
</feature>
<dbReference type="InterPro" id="IPR058792">
    <property type="entry name" value="Beta-barrel_RND_2"/>
</dbReference>
<evidence type="ECO:0000256" key="3">
    <source>
        <dbReference type="SAM" id="Phobius"/>
    </source>
</evidence>
<evidence type="ECO:0000259" key="4">
    <source>
        <dbReference type="Pfam" id="PF25917"/>
    </source>
</evidence>
<keyword evidence="3" id="KW-0472">Membrane</keyword>
<evidence type="ECO:0000256" key="1">
    <source>
        <dbReference type="SAM" id="Coils"/>
    </source>
</evidence>
<dbReference type="SUPFAM" id="SSF111369">
    <property type="entry name" value="HlyD-like secretion proteins"/>
    <property type="match status" value="2"/>
</dbReference>
<keyword evidence="3" id="KW-1133">Transmembrane helix</keyword>
<feature type="coiled-coil region" evidence="1">
    <location>
        <begin position="210"/>
        <end position="265"/>
    </location>
</feature>
<dbReference type="InterPro" id="IPR050739">
    <property type="entry name" value="MFP"/>
</dbReference>
<accession>A0A509EJI6</accession>
<sequence>MILPGRPLKPSVARTHLNVCAGTLIRLASCKPEAGSPGCKPDIQARRIERQIPMLDDQRRSATADPPSRTTGPEDAAARDILDLDAEARKGRPDGGPTPGGPEAAETDGHEGGDEGGEDENRPSVIRRHPWWFILGAVALVALGVGGYLYWQIYLYPYETTDDAFVDARSFTIAPKVGGYVVAVPITDNQHVEAGDVLFQIDQRDYRVALEQAEAQVTASEAAIKNIDAQIDAQKAQVQVAQAQVDTAQAALKFAEEDAARYKALAERGAGTVQQSQSSTSQLQQRQASLASANANVTAAQKQIGSLQAQRASAEAQLAQSKAQRDQTQLNLGYTTVTAAQPGRVVRLTGGVGELAQAGQSLSNFVPDDIWVTANYKETQVTDMRPGQAVDIAIDAYPDHRITGRIASVQPGSGTAFSLLPAQNATGNYVKVTQRIPVKIVVDGWPSDVAIGPGMSVVPKAHVR</sequence>
<keyword evidence="3" id="KW-0812">Transmembrane</keyword>
<dbReference type="Proteomes" id="UP000410984">
    <property type="component" value="Unassembled WGS sequence"/>
</dbReference>
<dbReference type="Pfam" id="PF25954">
    <property type="entry name" value="Beta-barrel_RND_2"/>
    <property type="match status" value="1"/>
</dbReference>
<dbReference type="EMBL" id="CABFPH010000085">
    <property type="protein sequence ID" value="VUD73774.1"/>
    <property type="molecule type" value="Genomic_DNA"/>
</dbReference>
<keyword evidence="7" id="KW-1185">Reference proteome</keyword>
<feature type="domain" description="CusB-like beta-barrel" evidence="5">
    <location>
        <begin position="370"/>
        <end position="412"/>
    </location>
</feature>
<feature type="transmembrane region" description="Helical" evidence="3">
    <location>
        <begin position="131"/>
        <end position="151"/>
    </location>
</feature>
<feature type="compositionally biased region" description="Basic and acidic residues" evidence="2">
    <location>
        <begin position="76"/>
        <end position="93"/>
    </location>
</feature>
<evidence type="ECO:0000313" key="6">
    <source>
        <dbReference type="EMBL" id="VUD73774.1"/>
    </source>
</evidence>
<gene>
    <name evidence="6" type="primary">emrK_2</name>
    <name evidence="6" type="ORF">MET9862_04394</name>
</gene>
<feature type="coiled-coil region" evidence="1">
    <location>
        <begin position="290"/>
        <end position="331"/>
    </location>
</feature>
<organism evidence="6 7">
    <name type="scientific">Methylobacterium symbioticum</name>
    <dbReference type="NCBI Taxonomy" id="2584084"/>
    <lineage>
        <taxon>Bacteria</taxon>
        <taxon>Pseudomonadati</taxon>
        <taxon>Pseudomonadota</taxon>
        <taxon>Alphaproteobacteria</taxon>
        <taxon>Hyphomicrobiales</taxon>
        <taxon>Methylobacteriaceae</taxon>
        <taxon>Methylobacterium</taxon>
    </lineage>
</organism>
<feature type="domain" description="Multidrug resistance protein MdtA-like barrel-sandwich hybrid" evidence="4">
    <location>
        <begin position="171"/>
        <end position="365"/>
    </location>
</feature>
<keyword evidence="1" id="KW-0175">Coiled coil</keyword>
<proteinExistence type="predicted"/>
<name>A0A509EJI6_9HYPH</name>
<dbReference type="Gene3D" id="2.40.30.170">
    <property type="match status" value="1"/>
</dbReference>
<protein>
    <submittedName>
        <fullName evidence="6">Putative multidrug resistance protein EmrK</fullName>
    </submittedName>
</protein>
<dbReference type="Pfam" id="PF25917">
    <property type="entry name" value="BSH_RND"/>
    <property type="match status" value="1"/>
</dbReference>
<dbReference type="Gene3D" id="2.40.50.100">
    <property type="match status" value="1"/>
</dbReference>
<dbReference type="InterPro" id="IPR058625">
    <property type="entry name" value="MdtA-like_BSH"/>
</dbReference>
<evidence type="ECO:0000313" key="7">
    <source>
        <dbReference type="Proteomes" id="UP000410984"/>
    </source>
</evidence>
<evidence type="ECO:0000256" key="2">
    <source>
        <dbReference type="SAM" id="MobiDB-lite"/>
    </source>
</evidence>
<evidence type="ECO:0000259" key="5">
    <source>
        <dbReference type="Pfam" id="PF25954"/>
    </source>
</evidence>
<dbReference type="PANTHER" id="PTHR30386">
    <property type="entry name" value="MEMBRANE FUSION SUBUNIT OF EMRAB-TOLC MULTIDRUG EFFLUX PUMP"/>
    <property type="match status" value="1"/>
</dbReference>
<dbReference type="AlphaFoldDB" id="A0A509EJI6"/>
<feature type="region of interest" description="Disordered" evidence="2">
    <location>
        <begin position="50"/>
        <end position="122"/>
    </location>
</feature>